<evidence type="ECO:0000256" key="12">
    <source>
        <dbReference type="ARBA" id="ARBA00023136"/>
    </source>
</evidence>
<evidence type="ECO:0000256" key="2">
    <source>
        <dbReference type="ARBA" id="ARBA00004613"/>
    </source>
</evidence>
<keyword evidence="5" id="KW-0444">Lipid biosynthesis</keyword>
<dbReference type="InterPro" id="IPR025202">
    <property type="entry name" value="PLD-like_dom"/>
</dbReference>
<evidence type="ECO:0000256" key="15">
    <source>
        <dbReference type="NCBIfam" id="TIGR04265"/>
    </source>
</evidence>
<sequence length="479" mass="53232">MTVLGYDLLSIFPLLNLVLTLVVMARIVLRPNRTPASRVAWLVVVGAVPLVGMVAYLLLGEVSIGRRRVARVREALARMPAYIEGDDEIVPWRFRNLFRLGHSISGFRPIGGNKGTLLADSNATIDAMVADIDAAKNHVHLLFYIWLADNNGRKVIEALERAAARGVTCRVMVDDIGSRALVRSPHWQAMRDAGIRTASGLAVGNPLLRLMTSRIDLRNHRKIVVIDGWITYCGSQNCADPEFRVKARYAPWVDAVVRFEGPIAHQNQLLFAGDWMAGVKEDIGYLLTPSPPPEDTTSMPAQVIGTGPTVRYSAMQEIFQSLLLSARREVIITTPYYVPDDALQNAICATAYRGVDTTIIFPARNDSMIVAWASHSYYADLLAAGVKIHEYVGGLLHTKSLTVDGELMLIGSANMDRRSMDLNYENNILVHDRELTQAMRARQKEYIAHSREVTRGQVARWSLPRRLLNNTIAILGPLF</sequence>
<dbReference type="InterPro" id="IPR027379">
    <property type="entry name" value="CLS_N"/>
</dbReference>
<dbReference type="RefSeq" id="WP_367721671.1">
    <property type="nucleotide sequence ID" value="NZ_JBFOCH010000022.1"/>
</dbReference>
<comment type="subcellular location">
    <subcellularLocation>
        <location evidence="3">Cell membrane</location>
        <topology evidence="3">Multi-pass membrane protein</topology>
    </subcellularLocation>
    <subcellularLocation>
        <location evidence="2">Secreted</location>
    </subcellularLocation>
</comment>
<comment type="caution">
    <text evidence="18">The sequence shown here is derived from an EMBL/GenBank/DDBJ whole genome shotgun (WGS) entry which is preliminary data.</text>
</comment>
<keyword evidence="11" id="KW-0443">Lipid metabolism</keyword>
<name>A0ABV3QUN7_9HYPH</name>
<dbReference type="Proteomes" id="UP001556196">
    <property type="component" value="Unassembled WGS sequence"/>
</dbReference>
<dbReference type="SUPFAM" id="SSF56024">
    <property type="entry name" value="Phospholipase D/nuclease"/>
    <property type="match status" value="2"/>
</dbReference>
<dbReference type="PANTHER" id="PTHR21248:SF22">
    <property type="entry name" value="PHOSPHOLIPASE D"/>
    <property type="match status" value="1"/>
</dbReference>
<gene>
    <name evidence="18" type="primary">cls</name>
    <name evidence="18" type="ORF">ABUE31_01345</name>
</gene>
<keyword evidence="14" id="KW-1208">Phospholipid metabolism</keyword>
<evidence type="ECO:0000256" key="5">
    <source>
        <dbReference type="ARBA" id="ARBA00022516"/>
    </source>
</evidence>
<keyword evidence="6" id="KW-0964">Secreted</keyword>
<keyword evidence="7" id="KW-0808">Transferase</keyword>
<evidence type="ECO:0000256" key="3">
    <source>
        <dbReference type="ARBA" id="ARBA00004651"/>
    </source>
</evidence>
<evidence type="ECO:0000256" key="4">
    <source>
        <dbReference type="ARBA" id="ARBA00022475"/>
    </source>
</evidence>
<keyword evidence="13" id="KW-0594">Phospholipid biosynthesis</keyword>
<keyword evidence="4" id="KW-1003">Cell membrane</keyword>
<dbReference type="CDD" id="cd09152">
    <property type="entry name" value="PLDc_EcCLS_like_1"/>
    <property type="match status" value="1"/>
</dbReference>
<evidence type="ECO:0000256" key="8">
    <source>
        <dbReference type="ARBA" id="ARBA00022692"/>
    </source>
</evidence>
<dbReference type="PROSITE" id="PS50035">
    <property type="entry name" value="PLD"/>
    <property type="match status" value="2"/>
</dbReference>
<accession>A0ABV3QUN7</accession>
<protein>
    <recommendedName>
        <fullName evidence="15">Cardiolipin synthase</fullName>
        <ecNumber evidence="15">2.7.8.-</ecNumber>
    </recommendedName>
</protein>
<dbReference type="InterPro" id="IPR022924">
    <property type="entry name" value="Cardiolipin_synthase"/>
</dbReference>
<dbReference type="EC" id="2.7.8.-" evidence="15"/>
<evidence type="ECO:0000256" key="10">
    <source>
        <dbReference type="ARBA" id="ARBA00022989"/>
    </source>
</evidence>
<keyword evidence="19" id="KW-1185">Reference proteome</keyword>
<dbReference type="NCBIfam" id="TIGR04265">
    <property type="entry name" value="bac_cardiolipin"/>
    <property type="match status" value="1"/>
</dbReference>
<evidence type="ECO:0000256" key="13">
    <source>
        <dbReference type="ARBA" id="ARBA00023209"/>
    </source>
</evidence>
<feature type="transmembrane region" description="Helical" evidence="16">
    <location>
        <begin position="6"/>
        <end position="27"/>
    </location>
</feature>
<evidence type="ECO:0000256" key="9">
    <source>
        <dbReference type="ARBA" id="ARBA00022737"/>
    </source>
</evidence>
<dbReference type="PANTHER" id="PTHR21248">
    <property type="entry name" value="CARDIOLIPIN SYNTHASE"/>
    <property type="match status" value="1"/>
</dbReference>
<feature type="domain" description="PLD phosphodiesterase" evidence="17">
    <location>
        <begin position="215"/>
        <end position="242"/>
    </location>
</feature>
<comment type="function">
    <text evidence="1">Could be a virulence factor.</text>
</comment>
<evidence type="ECO:0000256" key="7">
    <source>
        <dbReference type="ARBA" id="ARBA00022679"/>
    </source>
</evidence>
<dbReference type="InterPro" id="IPR001736">
    <property type="entry name" value="PLipase_D/transphosphatidylase"/>
</dbReference>
<evidence type="ECO:0000256" key="14">
    <source>
        <dbReference type="ARBA" id="ARBA00023264"/>
    </source>
</evidence>
<dbReference type="CDD" id="cd09158">
    <property type="entry name" value="PLDc_EcCLS_like_2"/>
    <property type="match status" value="1"/>
</dbReference>
<dbReference type="SMART" id="SM00155">
    <property type="entry name" value="PLDc"/>
    <property type="match status" value="2"/>
</dbReference>
<keyword evidence="9" id="KW-0677">Repeat</keyword>
<dbReference type="EMBL" id="JBFOCI010000001">
    <property type="protein sequence ID" value="MEW9804628.1"/>
    <property type="molecule type" value="Genomic_DNA"/>
</dbReference>
<evidence type="ECO:0000256" key="11">
    <source>
        <dbReference type="ARBA" id="ARBA00023098"/>
    </source>
</evidence>
<dbReference type="Pfam" id="PF13091">
    <property type="entry name" value="PLDc_2"/>
    <property type="match status" value="2"/>
</dbReference>
<evidence type="ECO:0000256" key="6">
    <source>
        <dbReference type="ARBA" id="ARBA00022525"/>
    </source>
</evidence>
<dbReference type="Gene3D" id="3.30.870.10">
    <property type="entry name" value="Endonuclease Chain A"/>
    <property type="match status" value="2"/>
</dbReference>
<keyword evidence="10 16" id="KW-1133">Transmembrane helix</keyword>
<evidence type="ECO:0000313" key="18">
    <source>
        <dbReference type="EMBL" id="MEW9804628.1"/>
    </source>
</evidence>
<evidence type="ECO:0000313" key="19">
    <source>
        <dbReference type="Proteomes" id="UP001556196"/>
    </source>
</evidence>
<keyword evidence="12 16" id="KW-0472">Membrane</keyword>
<evidence type="ECO:0000256" key="16">
    <source>
        <dbReference type="SAM" id="Phobius"/>
    </source>
</evidence>
<keyword evidence="8 16" id="KW-0812">Transmembrane</keyword>
<evidence type="ECO:0000259" key="17">
    <source>
        <dbReference type="PROSITE" id="PS50035"/>
    </source>
</evidence>
<organism evidence="18 19">
    <name type="scientific">Mesorhizobium marinum</name>
    <dbReference type="NCBI Taxonomy" id="3228790"/>
    <lineage>
        <taxon>Bacteria</taxon>
        <taxon>Pseudomonadati</taxon>
        <taxon>Pseudomonadota</taxon>
        <taxon>Alphaproteobacteria</taxon>
        <taxon>Hyphomicrobiales</taxon>
        <taxon>Phyllobacteriaceae</taxon>
        <taxon>Mesorhizobium</taxon>
    </lineage>
</organism>
<reference evidence="18 19" key="1">
    <citation type="submission" date="2024-06" db="EMBL/GenBank/DDBJ databases">
        <authorList>
            <person name="Tuo L."/>
        </authorList>
    </citation>
    <scope>NUCLEOTIDE SEQUENCE [LARGE SCALE GENOMIC DNA]</scope>
    <source>
        <strain evidence="18 19">ZMM04-5</strain>
    </source>
</reference>
<feature type="transmembrane region" description="Helical" evidence="16">
    <location>
        <begin position="39"/>
        <end position="59"/>
    </location>
</feature>
<dbReference type="Pfam" id="PF13396">
    <property type="entry name" value="PLDc_N"/>
    <property type="match status" value="1"/>
</dbReference>
<proteinExistence type="predicted"/>
<evidence type="ECO:0000256" key="1">
    <source>
        <dbReference type="ARBA" id="ARBA00003145"/>
    </source>
</evidence>
<feature type="domain" description="PLD phosphodiesterase" evidence="17">
    <location>
        <begin position="392"/>
        <end position="419"/>
    </location>
</feature>